<evidence type="ECO:0000313" key="1">
    <source>
        <dbReference type="EMBL" id="HJE90310.1"/>
    </source>
</evidence>
<dbReference type="PANTHER" id="PTHR43264">
    <property type="match status" value="1"/>
</dbReference>
<sequence length="379" mass="40683">MTALGLTFAPAALAQGEPTSPPRVIFDGDLGPDPCDFANLAMAHNLHDAGEIELLGFMSTLPEASNIAVLDIMNDRHGHDIPISMFKDPSDERYNRFVVPSSEFVHQLYPASRSIASRFSAHDTLTPAQTPSSTKLYRELLAAEPDNSVTIFTQGQLFNIKALLASGPDEISPLSGAQLLEAKTKKMVMMIGAFGEPISPADLDFYRTSYLNDPPNGYGITTAALHAVTSNGGGFEYNALGFYPGLTQDVFAQLDRLSVPKTILGNEQGWKVPTGDAYTALSADHPVRMAYAENNALSEIVHPGRAKNNPAYDELALYYLARGTGTQFAEVPGHATFGEFGTSTWTDDAGARDRKLVLTPGANDGDALSDEIERLVVGG</sequence>
<dbReference type="AlphaFoldDB" id="A0A921F2P7"/>
<dbReference type="RefSeq" id="WP_303911298.1">
    <property type="nucleotide sequence ID" value="NZ_DYXM01000089.1"/>
</dbReference>
<accession>A0A921F2P7</accession>
<organism evidence="1 2">
    <name type="scientific">Dietzia timorensis</name>
    <dbReference type="NCBI Taxonomy" id="499555"/>
    <lineage>
        <taxon>Bacteria</taxon>
        <taxon>Bacillati</taxon>
        <taxon>Actinomycetota</taxon>
        <taxon>Actinomycetes</taxon>
        <taxon>Mycobacteriales</taxon>
        <taxon>Dietziaceae</taxon>
        <taxon>Dietzia</taxon>
    </lineage>
</organism>
<evidence type="ECO:0008006" key="3">
    <source>
        <dbReference type="Google" id="ProtNLM"/>
    </source>
</evidence>
<dbReference type="PANTHER" id="PTHR43264:SF1">
    <property type="entry name" value="INOSINE_URIDINE-PREFERRING NUCLEOSIDE HYDROLASE DOMAIN-CONTAINING PROTEIN"/>
    <property type="match status" value="1"/>
</dbReference>
<reference evidence="1" key="2">
    <citation type="submission" date="2021-09" db="EMBL/GenBank/DDBJ databases">
        <authorList>
            <person name="Gilroy R."/>
        </authorList>
    </citation>
    <scope>NUCLEOTIDE SEQUENCE</scope>
    <source>
        <strain evidence="1">ChiGjej1B1-18357</strain>
    </source>
</reference>
<reference evidence="1" key="1">
    <citation type="journal article" date="2021" name="PeerJ">
        <title>Extensive microbial diversity within the chicken gut microbiome revealed by metagenomics and culture.</title>
        <authorList>
            <person name="Gilroy R."/>
            <person name="Ravi A."/>
            <person name="Getino M."/>
            <person name="Pursley I."/>
            <person name="Horton D.L."/>
            <person name="Alikhan N.F."/>
            <person name="Baker D."/>
            <person name="Gharbi K."/>
            <person name="Hall N."/>
            <person name="Watson M."/>
            <person name="Adriaenssens E.M."/>
            <person name="Foster-Nyarko E."/>
            <person name="Jarju S."/>
            <person name="Secka A."/>
            <person name="Antonio M."/>
            <person name="Oren A."/>
            <person name="Chaudhuri R.R."/>
            <person name="La Ragione R."/>
            <person name="Hildebrand F."/>
            <person name="Pallen M.J."/>
        </authorList>
    </citation>
    <scope>NUCLEOTIDE SEQUENCE</scope>
    <source>
        <strain evidence="1">ChiGjej1B1-18357</strain>
    </source>
</reference>
<name>A0A921F2P7_9ACTN</name>
<dbReference type="SUPFAM" id="SSF53590">
    <property type="entry name" value="Nucleoside hydrolase"/>
    <property type="match status" value="1"/>
</dbReference>
<dbReference type="EMBL" id="DYXM01000089">
    <property type="protein sequence ID" value="HJE90310.1"/>
    <property type="molecule type" value="Genomic_DNA"/>
</dbReference>
<dbReference type="InterPro" id="IPR036452">
    <property type="entry name" value="Ribo_hydro-like"/>
</dbReference>
<proteinExistence type="predicted"/>
<dbReference type="Gene3D" id="3.90.245.10">
    <property type="entry name" value="Ribonucleoside hydrolase-like"/>
    <property type="match status" value="1"/>
</dbReference>
<dbReference type="GO" id="GO:0016799">
    <property type="term" value="F:hydrolase activity, hydrolyzing N-glycosyl compounds"/>
    <property type="evidence" value="ECO:0007669"/>
    <property type="project" value="InterPro"/>
</dbReference>
<protein>
    <recommendedName>
        <fullName evidence="3">Inosine/uridine-preferring nucleoside hydrolase domain-containing protein</fullName>
    </recommendedName>
</protein>
<evidence type="ECO:0000313" key="2">
    <source>
        <dbReference type="Proteomes" id="UP000776650"/>
    </source>
</evidence>
<gene>
    <name evidence="1" type="ORF">K8V11_04820</name>
</gene>
<dbReference type="Proteomes" id="UP000776650">
    <property type="component" value="Unassembled WGS sequence"/>
</dbReference>
<comment type="caution">
    <text evidence="1">The sequence shown here is derived from an EMBL/GenBank/DDBJ whole genome shotgun (WGS) entry which is preliminary data.</text>
</comment>